<protein>
    <submittedName>
        <fullName evidence="1">Uncharacterized protein</fullName>
    </submittedName>
</protein>
<sequence length="197" mass="23324">MNFQTEYEILTSLNSDQILEIAFQFNNHRIKVFFTKRENQEFFILVCANEQFSFVKNYGIYFNKNNTAFLGGHMGEYYPYAKGLTNEKDGRFTEFYDKLKQAIQSIQNPNEEFSIKHLNPTEGIQKITDAQKKSKRPKDKIYFYRIARTNMQDIHFEKIEKILGKEAAHHLRNSGLNAHFTDDIARQKTFILKETKK</sequence>
<keyword evidence="2" id="KW-1185">Reference proteome</keyword>
<gene>
    <name evidence="1" type="ORF">P9B03_02310</name>
</gene>
<comment type="caution">
    <text evidence="1">The sequence shown here is derived from an EMBL/GenBank/DDBJ whole genome shotgun (WGS) entry which is preliminary data.</text>
</comment>
<dbReference type="RefSeq" id="WP_326121605.1">
    <property type="nucleotide sequence ID" value="NZ_JARSFG010000003.1"/>
</dbReference>
<organism evidence="1 2">
    <name type="scientific">Metasolibacillus meyeri</name>
    <dbReference type="NCBI Taxonomy" id="1071052"/>
    <lineage>
        <taxon>Bacteria</taxon>
        <taxon>Bacillati</taxon>
        <taxon>Bacillota</taxon>
        <taxon>Bacilli</taxon>
        <taxon>Bacillales</taxon>
        <taxon>Caryophanaceae</taxon>
        <taxon>Metasolibacillus</taxon>
    </lineage>
</organism>
<reference evidence="1 2" key="1">
    <citation type="submission" date="2023-03" db="EMBL/GenBank/DDBJ databases">
        <title>Bacillus Genome Sequencing.</title>
        <authorList>
            <person name="Dunlap C."/>
        </authorList>
    </citation>
    <scope>NUCLEOTIDE SEQUENCE [LARGE SCALE GENOMIC DNA]</scope>
    <source>
        <strain evidence="1 2">B-59205</strain>
    </source>
</reference>
<evidence type="ECO:0000313" key="2">
    <source>
        <dbReference type="Proteomes" id="UP001344888"/>
    </source>
</evidence>
<dbReference type="AlphaFoldDB" id="A0AAW9NFM2"/>
<proteinExistence type="predicted"/>
<name>A0AAW9NFM2_9BACL</name>
<evidence type="ECO:0000313" key="1">
    <source>
        <dbReference type="EMBL" id="MEC1177304.1"/>
    </source>
</evidence>
<accession>A0AAW9NFM2</accession>
<dbReference type="EMBL" id="JARSFG010000003">
    <property type="protein sequence ID" value="MEC1177304.1"/>
    <property type="molecule type" value="Genomic_DNA"/>
</dbReference>
<dbReference type="Proteomes" id="UP001344888">
    <property type="component" value="Unassembled WGS sequence"/>
</dbReference>